<dbReference type="EMBL" id="LKCN02000001">
    <property type="protein sequence ID" value="RCI16012.1"/>
    <property type="molecule type" value="Genomic_DNA"/>
</dbReference>
<feature type="region of interest" description="Disordered" evidence="1">
    <location>
        <begin position="50"/>
        <end position="71"/>
    </location>
</feature>
<evidence type="ECO:0000313" key="2">
    <source>
        <dbReference type="EMBL" id="RCI16012.1"/>
    </source>
</evidence>
<feature type="compositionally biased region" description="Basic and acidic residues" evidence="1">
    <location>
        <begin position="1"/>
        <end position="10"/>
    </location>
</feature>
<gene>
    <name evidence="2" type="ORF">L249_2050</name>
</gene>
<comment type="caution">
    <text evidence="2">The sequence shown here is derived from an EMBL/GenBank/DDBJ whole genome shotgun (WGS) entry which is preliminary data.</text>
</comment>
<dbReference type="AlphaFoldDB" id="A0A367LP38"/>
<evidence type="ECO:0000313" key="3">
    <source>
        <dbReference type="Proteomes" id="UP000253664"/>
    </source>
</evidence>
<reference evidence="2 3" key="1">
    <citation type="journal article" date="2015" name="BMC Genomics">
        <title>Insights from the genome of Ophiocordyceps polyrhachis-furcata to pathogenicity and host specificity in insect fungi.</title>
        <authorList>
            <person name="Wichadakul D."/>
            <person name="Kobmoo N."/>
            <person name="Ingsriswang S."/>
            <person name="Tangphatsornruang S."/>
            <person name="Chantasingh D."/>
            <person name="Luangsa-ard J.J."/>
            <person name="Eurwilaichitr L."/>
        </authorList>
    </citation>
    <scope>NUCLEOTIDE SEQUENCE [LARGE SCALE GENOMIC DNA]</scope>
    <source>
        <strain evidence="2 3">BCC 54312</strain>
    </source>
</reference>
<feature type="region of interest" description="Disordered" evidence="1">
    <location>
        <begin position="1"/>
        <end position="32"/>
    </location>
</feature>
<protein>
    <submittedName>
        <fullName evidence="2">Uncharacterized protein</fullName>
    </submittedName>
</protein>
<accession>A0A367LP38</accession>
<dbReference type="Proteomes" id="UP000253664">
    <property type="component" value="Unassembled WGS sequence"/>
</dbReference>
<evidence type="ECO:0000256" key="1">
    <source>
        <dbReference type="SAM" id="MobiDB-lite"/>
    </source>
</evidence>
<name>A0A367LP38_9HYPO</name>
<keyword evidence="3" id="KW-1185">Reference proteome</keyword>
<proteinExistence type="predicted"/>
<organism evidence="2 3">
    <name type="scientific">Ophiocordyceps polyrhachis-furcata BCC 54312</name>
    <dbReference type="NCBI Taxonomy" id="1330021"/>
    <lineage>
        <taxon>Eukaryota</taxon>
        <taxon>Fungi</taxon>
        <taxon>Dikarya</taxon>
        <taxon>Ascomycota</taxon>
        <taxon>Pezizomycotina</taxon>
        <taxon>Sordariomycetes</taxon>
        <taxon>Hypocreomycetidae</taxon>
        <taxon>Hypocreales</taxon>
        <taxon>Ophiocordycipitaceae</taxon>
        <taxon>Ophiocordyceps</taxon>
    </lineage>
</organism>
<sequence length="71" mass="7549">MADAGADDRSAVGQSASRCGSDCPTPGMRHPTELHAVPCEVAFRRKLRQAKNRHHGTPIVFQAAAPQGNGR</sequence>